<accession>A0A6N2ALT6</accession>
<keyword evidence="4 5" id="KW-0472">Membrane</keyword>
<name>A0A6N2ALT6_SOLCI</name>
<feature type="transmembrane region" description="Helical" evidence="5">
    <location>
        <begin position="130"/>
        <end position="151"/>
    </location>
</feature>
<comment type="caution">
    <text evidence="7">The sequence shown here is derived from an EMBL/GenBank/DDBJ whole genome shotgun (WGS) entry which is preliminary data.</text>
</comment>
<dbReference type="GO" id="GO:0016020">
    <property type="term" value="C:membrane"/>
    <property type="evidence" value="ECO:0007669"/>
    <property type="project" value="UniProtKB-SubCell"/>
</dbReference>
<organism evidence="7">
    <name type="scientific">Solanum chilense</name>
    <name type="common">Tomato</name>
    <name type="synonym">Lycopersicon chilense</name>
    <dbReference type="NCBI Taxonomy" id="4083"/>
    <lineage>
        <taxon>Eukaryota</taxon>
        <taxon>Viridiplantae</taxon>
        <taxon>Streptophyta</taxon>
        <taxon>Embryophyta</taxon>
        <taxon>Tracheophyta</taxon>
        <taxon>Spermatophyta</taxon>
        <taxon>Magnoliopsida</taxon>
        <taxon>eudicotyledons</taxon>
        <taxon>Gunneridae</taxon>
        <taxon>Pentapetalae</taxon>
        <taxon>asterids</taxon>
        <taxon>lamiids</taxon>
        <taxon>Solanales</taxon>
        <taxon>Solanaceae</taxon>
        <taxon>Solanoideae</taxon>
        <taxon>Solaneae</taxon>
        <taxon>Solanum</taxon>
        <taxon>Solanum subgen. Lycopersicon</taxon>
    </lineage>
</organism>
<evidence type="ECO:0000256" key="1">
    <source>
        <dbReference type="ARBA" id="ARBA00004141"/>
    </source>
</evidence>
<feature type="transmembrane region" description="Helical" evidence="5">
    <location>
        <begin position="47"/>
        <end position="65"/>
    </location>
</feature>
<evidence type="ECO:0000256" key="5">
    <source>
        <dbReference type="SAM" id="Phobius"/>
    </source>
</evidence>
<dbReference type="InterPro" id="IPR013525">
    <property type="entry name" value="ABC2_TM"/>
</dbReference>
<feature type="transmembrane region" description="Helical" evidence="5">
    <location>
        <begin position="77"/>
        <end position="98"/>
    </location>
</feature>
<evidence type="ECO:0000256" key="3">
    <source>
        <dbReference type="ARBA" id="ARBA00022989"/>
    </source>
</evidence>
<reference evidence="7" key="1">
    <citation type="submission" date="2019-05" db="EMBL/GenBank/DDBJ databases">
        <title>The de novo reference genome and transcriptome assemblies of the wild tomato species Solanum chilense.</title>
        <authorList>
            <person name="Stam R."/>
            <person name="Nosenko T."/>
            <person name="Hoerger A.C."/>
            <person name="Stephan W."/>
            <person name="Seidel M.A."/>
            <person name="Kuhn J.M.M."/>
            <person name="Haberer G."/>
            <person name="Tellier A."/>
        </authorList>
    </citation>
    <scope>NUCLEOTIDE SEQUENCE</scope>
    <source>
        <tissue evidence="7">Mature leaves</tissue>
    </source>
</reference>
<dbReference type="GO" id="GO:0140359">
    <property type="term" value="F:ABC-type transporter activity"/>
    <property type="evidence" value="ECO:0007669"/>
    <property type="project" value="InterPro"/>
</dbReference>
<evidence type="ECO:0000256" key="4">
    <source>
        <dbReference type="ARBA" id="ARBA00023136"/>
    </source>
</evidence>
<evidence type="ECO:0000313" key="7">
    <source>
        <dbReference type="EMBL" id="TMW80893.1"/>
    </source>
</evidence>
<evidence type="ECO:0000259" key="6">
    <source>
        <dbReference type="Pfam" id="PF01061"/>
    </source>
</evidence>
<dbReference type="AlphaFoldDB" id="A0A6N2ALT6"/>
<comment type="subcellular location">
    <subcellularLocation>
        <location evidence="1">Membrane</location>
        <topology evidence="1">Multi-pass membrane protein</topology>
    </subcellularLocation>
</comment>
<dbReference type="PANTHER" id="PTHR48040:SF53">
    <property type="entry name" value="ABC TRANSPORTER G FAMILY MEMBER 35-LIKE"/>
    <property type="match status" value="1"/>
</dbReference>
<gene>
    <name evidence="7" type="ORF">EJD97_013935</name>
</gene>
<sequence length="161" mass="18879">VHNCFVCWNQQLFNCTATIAVGRTIFYRERDVGMYSALPYVMVISEIPYIFIQTTYCTLIVYTMVGFELITRIPKWWIWYIGIHSVAWTMYRCIVSQYGDVDDTIKVPGMSIDPKIKDYITDHFGYNPNFMGLVATVLVGFAVFFAFVYLYSIKTMNFQRR</sequence>
<dbReference type="Pfam" id="PF01061">
    <property type="entry name" value="ABC2_membrane"/>
    <property type="match status" value="1"/>
</dbReference>
<proteinExistence type="predicted"/>
<feature type="non-terminal residue" evidence="7">
    <location>
        <position position="1"/>
    </location>
</feature>
<protein>
    <recommendedName>
        <fullName evidence="6">ABC-2 type transporter transmembrane domain-containing protein</fullName>
    </recommendedName>
</protein>
<keyword evidence="3 5" id="KW-1133">Transmembrane helix</keyword>
<keyword evidence="2 5" id="KW-0812">Transmembrane</keyword>
<feature type="domain" description="ABC-2 type transporter transmembrane" evidence="6">
    <location>
        <begin position="17"/>
        <end position="83"/>
    </location>
</feature>
<evidence type="ECO:0000256" key="2">
    <source>
        <dbReference type="ARBA" id="ARBA00022692"/>
    </source>
</evidence>
<dbReference type="EMBL" id="RXGB01035781">
    <property type="protein sequence ID" value="TMW80893.1"/>
    <property type="molecule type" value="Genomic_DNA"/>
</dbReference>
<dbReference type="PANTHER" id="PTHR48040">
    <property type="entry name" value="PLEIOTROPIC DRUG RESISTANCE PROTEIN 1-LIKE ISOFORM X1"/>
    <property type="match status" value="1"/>
</dbReference>